<dbReference type="EMBL" id="JAAQXV010000007">
    <property type="protein sequence ID" value="NMZ81840.1"/>
    <property type="molecule type" value="Genomic_DNA"/>
</dbReference>
<gene>
    <name evidence="1" type="ORF">HBO26_21380</name>
</gene>
<evidence type="ECO:0000313" key="2">
    <source>
        <dbReference type="Proteomes" id="UP000548707"/>
    </source>
</evidence>
<organism evidence="1 2">
    <name type="scientific">Pseudomonas mandelii</name>
    <dbReference type="NCBI Taxonomy" id="75612"/>
    <lineage>
        <taxon>Bacteria</taxon>
        <taxon>Pseudomonadati</taxon>
        <taxon>Pseudomonadota</taxon>
        <taxon>Gammaproteobacteria</taxon>
        <taxon>Pseudomonadales</taxon>
        <taxon>Pseudomonadaceae</taxon>
        <taxon>Pseudomonas</taxon>
    </lineage>
</organism>
<dbReference type="RefSeq" id="WP_169857836.1">
    <property type="nucleotide sequence ID" value="NZ_JAAQXV010000007.1"/>
</dbReference>
<evidence type="ECO:0000313" key="1">
    <source>
        <dbReference type="EMBL" id="NMZ81840.1"/>
    </source>
</evidence>
<proteinExistence type="predicted"/>
<dbReference type="AlphaFoldDB" id="A0AB36D2X1"/>
<reference evidence="1 2" key="1">
    <citation type="journal article" date="2020" name="Front. Microbiol.">
        <title>Genetic Organization of the aprX-lipA2 Operon Affects the Proteolytic Potential of Pseudomonas Species in Milk.</title>
        <authorList>
            <person name="Maier C."/>
            <person name="Huptas C."/>
            <person name="von Neubeck M."/>
            <person name="Scherer S."/>
            <person name="Wenning M."/>
            <person name="Lucking G."/>
        </authorList>
    </citation>
    <scope>NUCLEOTIDE SEQUENCE [LARGE SCALE GENOMIC DNA]</scope>
    <source>
        <strain evidence="1 2">WS 5114</strain>
    </source>
</reference>
<accession>A0AB36D2X1</accession>
<sequence>MNSKNSRDLSRTKLRTIALMNYLRMDARASSPYQFSCIISQETESLGWPDIVESNRLYKYFRGDVSRHPTQILNLLSQIFKNAEDIYWNGPEDLWSALWGEAHQTSNIVKSISKTLEQSTTEEALNKVFMDYLVDGSFSLTSTIAAYRYLATTDPYGRFGDGHGFGRAFSIYQQLTKILKLDEIKNNLSGLGVYEGVQLEISKIEKERVSNRPHWVSPIECGQV</sequence>
<name>A0AB36D2X1_9PSED</name>
<dbReference type="Proteomes" id="UP000548707">
    <property type="component" value="Unassembled WGS sequence"/>
</dbReference>
<protein>
    <submittedName>
        <fullName evidence="1">Uncharacterized protein</fullName>
    </submittedName>
</protein>
<comment type="caution">
    <text evidence="1">The sequence shown here is derived from an EMBL/GenBank/DDBJ whole genome shotgun (WGS) entry which is preliminary data.</text>
</comment>